<name>A0A1X7R1W7_9SACH</name>
<keyword evidence="3" id="KW-1185">Reference proteome</keyword>
<feature type="compositionally biased region" description="Basic and acidic residues" evidence="1">
    <location>
        <begin position="578"/>
        <end position="592"/>
    </location>
</feature>
<feature type="compositionally biased region" description="Basic and acidic residues" evidence="1">
    <location>
        <begin position="148"/>
        <end position="159"/>
    </location>
</feature>
<dbReference type="PROSITE" id="PS51354">
    <property type="entry name" value="GLUTAREDOXIN_2"/>
    <property type="match status" value="1"/>
</dbReference>
<feature type="region of interest" description="Disordered" evidence="1">
    <location>
        <begin position="734"/>
        <end position="769"/>
    </location>
</feature>
<evidence type="ECO:0000313" key="3">
    <source>
        <dbReference type="Proteomes" id="UP000196158"/>
    </source>
</evidence>
<feature type="compositionally biased region" description="Polar residues" evidence="1">
    <location>
        <begin position="700"/>
        <end position="715"/>
    </location>
</feature>
<protein>
    <submittedName>
        <fullName evidence="2">Uncharacterized protein</fullName>
    </submittedName>
</protein>
<feature type="region of interest" description="Disordered" evidence="1">
    <location>
        <begin position="89"/>
        <end position="110"/>
    </location>
</feature>
<dbReference type="STRING" id="1789683.A0A1X7R1W7"/>
<feature type="region of interest" description="Disordered" evidence="1">
    <location>
        <begin position="222"/>
        <end position="335"/>
    </location>
</feature>
<dbReference type="Gene3D" id="3.40.30.10">
    <property type="entry name" value="Glutaredoxin"/>
    <property type="match status" value="1"/>
</dbReference>
<feature type="compositionally biased region" description="Basic and acidic residues" evidence="1">
    <location>
        <begin position="477"/>
        <end position="511"/>
    </location>
</feature>
<feature type="region of interest" description="Disordered" evidence="1">
    <location>
        <begin position="123"/>
        <end position="179"/>
    </location>
</feature>
<feature type="compositionally biased region" description="Polar residues" evidence="1">
    <location>
        <begin position="426"/>
        <end position="441"/>
    </location>
</feature>
<feature type="region of interest" description="Disordered" evidence="1">
    <location>
        <begin position="861"/>
        <end position="880"/>
    </location>
</feature>
<feature type="compositionally biased region" description="Basic residues" evidence="1">
    <location>
        <begin position="16"/>
        <end position="31"/>
    </location>
</feature>
<feature type="region of interest" description="Disordered" evidence="1">
    <location>
        <begin position="1"/>
        <end position="51"/>
    </location>
</feature>
<evidence type="ECO:0000313" key="2">
    <source>
        <dbReference type="EMBL" id="SMN19236.1"/>
    </source>
</evidence>
<dbReference type="EMBL" id="FXLY01000003">
    <property type="protein sequence ID" value="SMN19236.1"/>
    <property type="molecule type" value="Genomic_DNA"/>
</dbReference>
<dbReference type="Proteomes" id="UP000196158">
    <property type="component" value="Unassembled WGS sequence"/>
</dbReference>
<feature type="compositionally biased region" description="Polar residues" evidence="1">
    <location>
        <begin position="561"/>
        <end position="576"/>
    </location>
</feature>
<feature type="compositionally biased region" description="Basic and acidic residues" evidence="1">
    <location>
        <begin position="297"/>
        <end position="312"/>
    </location>
</feature>
<feature type="region of interest" description="Disordered" evidence="1">
    <location>
        <begin position="802"/>
        <end position="825"/>
    </location>
</feature>
<sequence length="985" mass="109778">MIDAAQSLTNDLTTHTTKKKRNRRKKKKKNAQKNTTVDATDNSTETTQSKKDKLDSILVGIEEYLQTNSDENEDVPVNIISNQNIDAKPKKVEVNEEDNVPNESTQLDKPKVDDTTLMKNTYEDNLINGETAGDITKEKEIEESEENEISKPDESREQTIQETPDDDKSVKESCLTRVTPTKNEIESKIDDDIDNVDELSEAKDGNEKIALNVADELNISTEADSDKIETNAEPVAVDAKEENKTEDDDRNAIDTHAIASNEEVKNATCDKPSEDQPADEIPVNSSGPQIEPVFIKEVSEKPKDIVETDVENKSPPTTSNNIKGIENDTPDDLLHHTTSSLLSERIETEGTDITDALREKKNDTINDTTLFEKPDVINVDVSENEPEDTKVGYIMDSPDEEIIVNVERAPEIPDPEDMNERKEKNLQSPTESTNGEVSKSVNLDDDKQPSTSTKEDTAKETEIEEEPLSEENCLVIDDNKSKVEEKEEKEEDVSIVKTDNDSSTVTEKDESSEQEVTTLDETKGKAPEEISPGDQQDQLHNDTLTDMKTDETVGVPKNDTDNTIEIDSPNKDNNTVIKEGEATINTEKKEEIIQGGKMEIPTTNSDKTDDLTESRSKTTEENIKDIDNTSSEEVVDPHIIIDNTKTEDNDTETVNHAIEEVVDDPNVITDVLGKDSTVEDIEETSEKKNTDTILIDDADSTSTDEVNVSQPPTENDTTEVDKVNDDLMVDQTTELNVADDEDGKIETSEAAAEEEAHVESESISQDTIQEKNVEIEEMETNTETLAQDTVEGLDLGPIEETPGLDNVTEEPVNQDENNNTDSNVNMISGKNSLDDILAETDAFLKELDFVDDSELNSLLESLEPNKKKTTTSVNDNNDNNTIKKSDIRKLYENEPVYIYTSLAGGGFHMIPRTNRLATILQANQVKFTYRDLGTDDAARKVWKTHSRGRTLPGVVRGANDIIGNWEEIDDLNEDYRVREAIFETL</sequence>
<accession>A0A1X7R1W7</accession>
<reference evidence="2 3" key="1">
    <citation type="submission" date="2017-04" db="EMBL/GenBank/DDBJ databases">
        <authorList>
            <person name="Afonso C.L."/>
            <person name="Miller P.J."/>
            <person name="Scott M.A."/>
            <person name="Spackman E."/>
            <person name="Goraichik I."/>
            <person name="Dimitrov K.M."/>
            <person name="Suarez D.L."/>
            <person name="Swayne D.E."/>
        </authorList>
    </citation>
    <scope>NUCLEOTIDE SEQUENCE [LARGE SCALE GENOMIC DNA]</scope>
</reference>
<feature type="region of interest" description="Disordered" evidence="1">
    <location>
        <begin position="376"/>
        <end position="650"/>
    </location>
</feature>
<proteinExistence type="predicted"/>
<feature type="compositionally biased region" description="Polar residues" evidence="1">
    <location>
        <begin position="814"/>
        <end position="825"/>
    </location>
</feature>
<dbReference type="SUPFAM" id="SSF52833">
    <property type="entry name" value="Thioredoxin-like"/>
    <property type="match status" value="1"/>
</dbReference>
<evidence type="ECO:0000256" key="1">
    <source>
        <dbReference type="SAM" id="MobiDB-lite"/>
    </source>
</evidence>
<feature type="region of interest" description="Disordered" evidence="1">
    <location>
        <begin position="673"/>
        <end position="720"/>
    </location>
</feature>
<organism evidence="2 3">
    <name type="scientific">Maudiozyma saulgeensis</name>
    <dbReference type="NCBI Taxonomy" id="1789683"/>
    <lineage>
        <taxon>Eukaryota</taxon>
        <taxon>Fungi</taxon>
        <taxon>Dikarya</taxon>
        <taxon>Ascomycota</taxon>
        <taxon>Saccharomycotina</taxon>
        <taxon>Saccharomycetes</taxon>
        <taxon>Saccharomycetales</taxon>
        <taxon>Saccharomycetaceae</taxon>
        <taxon>Maudiozyma</taxon>
    </lineage>
</organism>
<feature type="compositionally biased region" description="Basic and acidic residues" evidence="1">
    <location>
        <begin position="537"/>
        <end position="551"/>
    </location>
</feature>
<dbReference type="InterPro" id="IPR036249">
    <property type="entry name" value="Thioredoxin-like_sf"/>
</dbReference>
<dbReference type="OrthoDB" id="9932926at2759"/>
<feature type="compositionally biased region" description="Basic and acidic residues" evidence="1">
    <location>
        <begin position="442"/>
        <end position="461"/>
    </location>
</feature>
<gene>
    <name evidence="2" type="ORF">KASA_0P04147G</name>
</gene>
<feature type="compositionally biased region" description="Polar residues" evidence="1">
    <location>
        <begin position="37"/>
        <end position="47"/>
    </location>
</feature>
<dbReference type="AlphaFoldDB" id="A0A1X7R1W7"/>
<feature type="compositionally biased region" description="Polar residues" evidence="1">
    <location>
        <begin position="1"/>
        <end position="12"/>
    </location>
</feature>
<feature type="compositionally biased region" description="Low complexity" evidence="1">
    <location>
        <begin position="870"/>
        <end position="880"/>
    </location>
</feature>
<feature type="compositionally biased region" description="Basic and acidic residues" evidence="1">
    <location>
        <begin position="606"/>
        <end position="627"/>
    </location>
</feature>